<reference evidence="1" key="2">
    <citation type="journal article" date="2015" name="Data Brief">
        <title>Shoot transcriptome of the giant reed, Arundo donax.</title>
        <authorList>
            <person name="Barrero R.A."/>
            <person name="Guerrero F.D."/>
            <person name="Moolhuijzen P."/>
            <person name="Goolsby J.A."/>
            <person name="Tidwell J."/>
            <person name="Bellgard S.E."/>
            <person name="Bellgard M.I."/>
        </authorList>
    </citation>
    <scope>NUCLEOTIDE SEQUENCE</scope>
    <source>
        <tissue evidence="1">Shoot tissue taken approximately 20 cm above the soil surface</tissue>
    </source>
</reference>
<reference evidence="1" key="1">
    <citation type="submission" date="2014-09" db="EMBL/GenBank/DDBJ databases">
        <authorList>
            <person name="Magalhaes I.L.F."/>
            <person name="Oliveira U."/>
            <person name="Santos F.R."/>
            <person name="Vidigal T.H.D.A."/>
            <person name="Brescovit A.D."/>
            <person name="Santos A.J."/>
        </authorList>
    </citation>
    <scope>NUCLEOTIDE SEQUENCE</scope>
    <source>
        <tissue evidence="1">Shoot tissue taken approximately 20 cm above the soil surface</tissue>
    </source>
</reference>
<dbReference type="EMBL" id="GBRH01185604">
    <property type="protein sequence ID" value="JAE12292.1"/>
    <property type="molecule type" value="Transcribed_RNA"/>
</dbReference>
<organism evidence="1">
    <name type="scientific">Arundo donax</name>
    <name type="common">Giant reed</name>
    <name type="synonym">Donax arundinaceus</name>
    <dbReference type="NCBI Taxonomy" id="35708"/>
    <lineage>
        <taxon>Eukaryota</taxon>
        <taxon>Viridiplantae</taxon>
        <taxon>Streptophyta</taxon>
        <taxon>Embryophyta</taxon>
        <taxon>Tracheophyta</taxon>
        <taxon>Spermatophyta</taxon>
        <taxon>Magnoliopsida</taxon>
        <taxon>Liliopsida</taxon>
        <taxon>Poales</taxon>
        <taxon>Poaceae</taxon>
        <taxon>PACMAD clade</taxon>
        <taxon>Arundinoideae</taxon>
        <taxon>Arundineae</taxon>
        <taxon>Arundo</taxon>
    </lineage>
</organism>
<accession>A0A0A9FIW3</accession>
<name>A0A0A9FIW3_ARUDO</name>
<dbReference type="AlphaFoldDB" id="A0A0A9FIW3"/>
<evidence type="ECO:0000313" key="1">
    <source>
        <dbReference type="EMBL" id="JAE12292.1"/>
    </source>
</evidence>
<protein>
    <submittedName>
        <fullName evidence="1">Uncharacterized protein</fullName>
    </submittedName>
</protein>
<sequence length="43" mass="5010">MCHMVRLLFRNAMILQSVCLFWPNTIRLPKLLTLVVAHQFLAA</sequence>
<proteinExistence type="predicted"/>